<keyword evidence="1" id="KW-0812">Transmembrane</keyword>
<dbReference type="RefSeq" id="WP_137638315.1">
    <property type="nucleotide sequence ID" value="NZ_BJDN01000022.1"/>
</dbReference>
<name>A0ABW3EEJ3_9LACO</name>
<keyword evidence="3" id="KW-1185">Reference proteome</keyword>
<feature type="transmembrane region" description="Helical" evidence="1">
    <location>
        <begin position="31"/>
        <end position="54"/>
    </location>
</feature>
<dbReference type="Proteomes" id="UP001597104">
    <property type="component" value="Unassembled WGS sequence"/>
</dbReference>
<gene>
    <name evidence="2" type="ORF">ACFQZ7_13330</name>
</gene>
<evidence type="ECO:0000256" key="1">
    <source>
        <dbReference type="SAM" id="Phobius"/>
    </source>
</evidence>
<dbReference type="EMBL" id="JBHTIO010000060">
    <property type="protein sequence ID" value="MFD0898698.1"/>
    <property type="molecule type" value="Genomic_DNA"/>
</dbReference>
<sequence>MTMFVLVSVLIVAALIYLAAAQLFAGFVSIIIFLGELIITGSGTILTFVLQFCIRIKRLVVRAKQFVQSES</sequence>
<comment type="caution">
    <text evidence="2">The sequence shown here is derived from an EMBL/GenBank/DDBJ whole genome shotgun (WGS) entry which is preliminary data.</text>
</comment>
<evidence type="ECO:0000313" key="2">
    <source>
        <dbReference type="EMBL" id="MFD0898698.1"/>
    </source>
</evidence>
<proteinExistence type="predicted"/>
<keyword evidence="1" id="KW-0472">Membrane</keyword>
<evidence type="ECO:0000313" key="3">
    <source>
        <dbReference type="Proteomes" id="UP001597104"/>
    </source>
</evidence>
<organism evidence="2 3">
    <name type="scientific">Loigolactobacillus binensis</name>
    <dbReference type="NCBI Taxonomy" id="2559922"/>
    <lineage>
        <taxon>Bacteria</taxon>
        <taxon>Bacillati</taxon>
        <taxon>Bacillota</taxon>
        <taxon>Bacilli</taxon>
        <taxon>Lactobacillales</taxon>
        <taxon>Lactobacillaceae</taxon>
        <taxon>Loigolactobacillus</taxon>
    </lineage>
</organism>
<protein>
    <submittedName>
        <fullName evidence="2">Uncharacterized protein</fullName>
    </submittedName>
</protein>
<reference evidence="3" key="1">
    <citation type="journal article" date="2019" name="Int. J. Syst. Evol. Microbiol.">
        <title>The Global Catalogue of Microorganisms (GCM) 10K type strain sequencing project: providing services to taxonomists for standard genome sequencing and annotation.</title>
        <authorList>
            <consortium name="The Broad Institute Genomics Platform"/>
            <consortium name="The Broad Institute Genome Sequencing Center for Infectious Disease"/>
            <person name="Wu L."/>
            <person name="Ma J."/>
        </authorList>
    </citation>
    <scope>NUCLEOTIDE SEQUENCE [LARGE SCALE GENOMIC DNA]</scope>
    <source>
        <strain evidence="3">CCM 8925</strain>
    </source>
</reference>
<accession>A0ABW3EEJ3</accession>
<keyword evidence="1" id="KW-1133">Transmembrane helix</keyword>